<dbReference type="EC" id="5.2.1.8" evidence="10"/>
<keyword evidence="13" id="KW-1185">Reference proteome</keyword>
<dbReference type="InterPro" id="IPR001179">
    <property type="entry name" value="PPIase_FKBP_dom"/>
</dbReference>
<dbReference type="GO" id="GO:0005737">
    <property type="term" value="C:cytoplasm"/>
    <property type="evidence" value="ECO:0007669"/>
    <property type="project" value="UniProtKB-SubCell"/>
</dbReference>
<evidence type="ECO:0000313" key="13">
    <source>
        <dbReference type="Proteomes" id="UP001144372"/>
    </source>
</evidence>
<keyword evidence="4" id="KW-0963">Cytoplasm</keyword>
<reference evidence="12" key="1">
    <citation type="submission" date="2022-12" db="EMBL/GenBank/DDBJ databases">
        <title>Reference genome sequencing for broad-spectrum identification of bacterial and archaeal isolates by mass spectrometry.</title>
        <authorList>
            <person name="Sekiguchi Y."/>
            <person name="Tourlousse D.M."/>
        </authorList>
    </citation>
    <scope>NUCLEOTIDE SEQUENCE</scope>
    <source>
        <strain evidence="12">ASRB1</strain>
    </source>
</reference>
<dbReference type="Gene3D" id="3.10.50.40">
    <property type="match status" value="1"/>
</dbReference>
<evidence type="ECO:0000259" key="11">
    <source>
        <dbReference type="PROSITE" id="PS50059"/>
    </source>
</evidence>
<evidence type="ECO:0000256" key="7">
    <source>
        <dbReference type="ARBA" id="ARBA00023235"/>
    </source>
</evidence>
<evidence type="ECO:0000256" key="2">
    <source>
        <dbReference type="ARBA" id="ARBA00004496"/>
    </source>
</evidence>
<protein>
    <recommendedName>
        <fullName evidence="10">Peptidyl-prolyl cis-trans isomerase</fullName>
        <ecNumber evidence="10">5.2.1.8</ecNumber>
    </recommendedName>
</protein>
<evidence type="ECO:0000256" key="10">
    <source>
        <dbReference type="RuleBase" id="RU003915"/>
    </source>
</evidence>
<dbReference type="PROSITE" id="PS50059">
    <property type="entry name" value="FKBP_PPIASE"/>
    <property type="match status" value="1"/>
</dbReference>
<comment type="catalytic activity">
    <reaction evidence="1 9 10">
        <text>[protein]-peptidylproline (omega=180) = [protein]-peptidylproline (omega=0)</text>
        <dbReference type="Rhea" id="RHEA:16237"/>
        <dbReference type="Rhea" id="RHEA-COMP:10747"/>
        <dbReference type="Rhea" id="RHEA-COMP:10748"/>
        <dbReference type="ChEBI" id="CHEBI:83833"/>
        <dbReference type="ChEBI" id="CHEBI:83834"/>
        <dbReference type="EC" id="5.2.1.8"/>
    </reaction>
</comment>
<proteinExistence type="inferred from homology"/>
<feature type="domain" description="PPIase FKBP-type" evidence="11">
    <location>
        <begin position="7"/>
        <end position="88"/>
    </location>
</feature>
<evidence type="ECO:0000256" key="4">
    <source>
        <dbReference type="ARBA" id="ARBA00022490"/>
    </source>
</evidence>
<evidence type="ECO:0000256" key="8">
    <source>
        <dbReference type="ARBA" id="ARBA00037071"/>
    </source>
</evidence>
<organism evidence="12 13">
    <name type="scientific">Desulforhabdus amnigena</name>
    <dbReference type="NCBI Taxonomy" id="40218"/>
    <lineage>
        <taxon>Bacteria</taxon>
        <taxon>Pseudomonadati</taxon>
        <taxon>Thermodesulfobacteriota</taxon>
        <taxon>Syntrophobacteria</taxon>
        <taxon>Syntrophobacterales</taxon>
        <taxon>Syntrophobacteraceae</taxon>
        <taxon>Desulforhabdus</taxon>
    </lineage>
</organism>
<dbReference type="RefSeq" id="WP_281795280.1">
    <property type="nucleotide sequence ID" value="NZ_BSDR01000001.1"/>
</dbReference>
<keyword evidence="7 9" id="KW-0413">Isomerase</keyword>
<gene>
    <name evidence="12" type="ORF">DAMNIGENAA_28840</name>
</gene>
<evidence type="ECO:0000256" key="6">
    <source>
        <dbReference type="ARBA" id="ARBA00023186"/>
    </source>
</evidence>
<sequence>MKKVENGDYVKVLYTGKYDNGDVFDSNEGCEPFEVHIGSREVIPGFENALIGMSANEKKTFTLAASEAYGERDDSLEKSFQRSDFPDDFQPEVGQVIVLQSSQEGQFPATVKSIETDSVILDLNHPLAGKSLTFDVQVIEVNDKPTVSPCTSGCSSCGCGGSCS</sequence>
<dbReference type="GO" id="GO:0003755">
    <property type="term" value="F:peptidyl-prolyl cis-trans isomerase activity"/>
    <property type="evidence" value="ECO:0007669"/>
    <property type="project" value="UniProtKB-UniRule"/>
</dbReference>
<keyword evidence="6" id="KW-0143">Chaperone</keyword>
<comment type="similarity">
    <text evidence="3 10">Belongs to the FKBP-type PPIase family.</text>
</comment>
<accession>A0A9W6FV36</accession>
<comment type="function">
    <text evidence="8">Also involved in hydrogenase metallocenter assembly, probably by participating in the nickel insertion step. This function in hydrogenase biosynthesis requires chaperone activity and the presence of the metal-binding domain, but not PPIase activity.</text>
</comment>
<dbReference type="EMBL" id="BSDR01000001">
    <property type="protein sequence ID" value="GLI35451.1"/>
    <property type="molecule type" value="Genomic_DNA"/>
</dbReference>
<dbReference type="InterPro" id="IPR046357">
    <property type="entry name" value="PPIase_dom_sf"/>
</dbReference>
<evidence type="ECO:0000256" key="1">
    <source>
        <dbReference type="ARBA" id="ARBA00000971"/>
    </source>
</evidence>
<evidence type="ECO:0000256" key="9">
    <source>
        <dbReference type="PROSITE-ProRule" id="PRU00277"/>
    </source>
</evidence>
<keyword evidence="5 9" id="KW-0697">Rotamase</keyword>
<name>A0A9W6FV36_9BACT</name>
<evidence type="ECO:0000313" key="12">
    <source>
        <dbReference type="EMBL" id="GLI35451.1"/>
    </source>
</evidence>
<dbReference type="AlphaFoldDB" id="A0A9W6FV36"/>
<dbReference type="PANTHER" id="PTHR47861:SF3">
    <property type="entry name" value="FKBP-TYPE PEPTIDYL-PROLYL CIS-TRANS ISOMERASE SLYD"/>
    <property type="match status" value="1"/>
</dbReference>
<dbReference type="Proteomes" id="UP001144372">
    <property type="component" value="Unassembled WGS sequence"/>
</dbReference>
<dbReference type="GO" id="GO:0042026">
    <property type="term" value="P:protein refolding"/>
    <property type="evidence" value="ECO:0007669"/>
    <property type="project" value="UniProtKB-ARBA"/>
</dbReference>
<dbReference type="PANTHER" id="PTHR47861">
    <property type="entry name" value="FKBP-TYPE PEPTIDYL-PROLYL CIS-TRANS ISOMERASE SLYD"/>
    <property type="match status" value="1"/>
</dbReference>
<dbReference type="Pfam" id="PF00254">
    <property type="entry name" value="FKBP_C"/>
    <property type="match status" value="1"/>
</dbReference>
<dbReference type="SUPFAM" id="SSF54534">
    <property type="entry name" value="FKBP-like"/>
    <property type="match status" value="1"/>
</dbReference>
<evidence type="ECO:0000256" key="3">
    <source>
        <dbReference type="ARBA" id="ARBA00006577"/>
    </source>
</evidence>
<comment type="caution">
    <text evidence="12">The sequence shown here is derived from an EMBL/GenBank/DDBJ whole genome shotgun (WGS) entry which is preliminary data.</text>
</comment>
<comment type="subcellular location">
    <subcellularLocation>
        <location evidence="2">Cytoplasm</location>
    </subcellularLocation>
</comment>
<evidence type="ECO:0000256" key="5">
    <source>
        <dbReference type="ARBA" id="ARBA00023110"/>
    </source>
</evidence>